<proteinExistence type="predicted"/>
<dbReference type="AlphaFoldDB" id="A0A151JNP1"/>
<protein>
    <submittedName>
        <fullName evidence="1">Uncharacterized protein</fullName>
    </submittedName>
</protein>
<reference evidence="1 2" key="1">
    <citation type="submission" date="2015-09" db="EMBL/GenBank/DDBJ databases">
        <title>Trachymyrmex cornetzi WGS genome.</title>
        <authorList>
            <person name="Nygaard S."/>
            <person name="Hu H."/>
            <person name="Boomsma J."/>
            <person name="Zhang G."/>
        </authorList>
    </citation>
    <scope>NUCLEOTIDE SEQUENCE [LARGE SCALE GENOMIC DNA]</scope>
    <source>
        <strain evidence="1">Tcor2-1</strain>
        <tissue evidence="1">Whole body</tissue>
    </source>
</reference>
<evidence type="ECO:0000313" key="1">
    <source>
        <dbReference type="EMBL" id="KYN28177.1"/>
    </source>
</evidence>
<name>A0A151JNP1_9HYME</name>
<gene>
    <name evidence="1" type="ORF">ALC57_02423</name>
</gene>
<dbReference type="STRING" id="471704.A0A151JNP1"/>
<keyword evidence="2" id="KW-1185">Reference proteome</keyword>
<dbReference type="Proteomes" id="UP000078492">
    <property type="component" value="Unassembled WGS sequence"/>
</dbReference>
<accession>A0A151JNP1</accession>
<sequence length="108" mass="12388">MVQPLQEGVPAFCLSFFGSDNHFTAIDVIRRWKWIQMQATFHGIILVGFSSDGDTRLLRAMKHKAISPSPDIPTDWQNWFVESLNQSEIYVQDTTHIGTKLAQYFSNL</sequence>
<evidence type="ECO:0000313" key="2">
    <source>
        <dbReference type="Proteomes" id="UP000078492"/>
    </source>
</evidence>
<dbReference type="EMBL" id="KQ978812">
    <property type="protein sequence ID" value="KYN28177.1"/>
    <property type="molecule type" value="Genomic_DNA"/>
</dbReference>
<organism evidence="1 2">
    <name type="scientific">Trachymyrmex cornetzi</name>
    <dbReference type="NCBI Taxonomy" id="471704"/>
    <lineage>
        <taxon>Eukaryota</taxon>
        <taxon>Metazoa</taxon>
        <taxon>Ecdysozoa</taxon>
        <taxon>Arthropoda</taxon>
        <taxon>Hexapoda</taxon>
        <taxon>Insecta</taxon>
        <taxon>Pterygota</taxon>
        <taxon>Neoptera</taxon>
        <taxon>Endopterygota</taxon>
        <taxon>Hymenoptera</taxon>
        <taxon>Apocrita</taxon>
        <taxon>Aculeata</taxon>
        <taxon>Formicoidea</taxon>
        <taxon>Formicidae</taxon>
        <taxon>Myrmicinae</taxon>
        <taxon>Trachymyrmex</taxon>
    </lineage>
</organism>